<evidence type="ECO:0000256" key="1">
    <source>
        <dbReference type="SAM" id="MobiDB-lite"/>
    </source>
</evidence>
<keyword evidence="3" id="KW-1185">Reference proteome</keyword>
<evidence type="ECO:0000313" key="2">
    <source>
        <dbReference type="EMBL" id="CAJ1953667.1"/>
    </source>
</evidence>
<proteinExistence type="predicted"/>
<reference evidence="2" key="1">
    <citation type="submission" date="2023-08" db="EMBL/GenBank/DDBJ databases">
        <authorList>
            <person name="Audoor S."/>
            <person name="Bilcke G."/>
        </authorList>
    </citation>
    <scope>NUCLEOTIDE SEQUENCE</scope>
</reference>
<name>A0AAD2FUJ7_9STRA</name>
<dbReference type="EMBL" id="CAKOGP040001836">
    <property type="protein sequence ID" value="CAJ1953667.1"/>
    <property type="molecule type" value="Genomic_DNA"/>
</dbReference>
<accession>A0AAD2FUJ7</accession>
<feature type="region of interest" description="Disordered" evidence="1">
    <location>
        <begin position="95"/>
        <end position="119"/>
    </location>
</feature>
<comment type="caution">
    <text evidence="2">The sequence shown here is derived from an EMBL/GenBank/DDBJ whole genome shotgun (WGS) entry which is preliminary data.</text>
</comment>
<sequence length="613" mass="69542">MNLQHDGFLALIQQSIDMIPTTFNENENPTTALTTTFRHDHSKVLPSLKGNLHKICFQKKRLRASLKHWINSKVLGDCKCVSSHAAYLDRVRGEFQSADKQDEPTQTREASEDHDGETDPIVPNRLKFLDANTVDDFPGIDCIDPDQFLDILNGDVLSLGVIDDKNDTIINPNNLMDSATLLICAARLYRHLLWRKCFLDQLDATTAYGFVVICGQGPGGDDYYLVTHKLQMDLPSFASTSTIGAKVPVQVESHHAGISVSDSQRSALDLLNDLGSFLLTPHRSVMEVNITSLQDNRHLSTSSSFLYPGPVMLLPTDLRRRLQQEEKYPSPQYKVIPTITGSLVIRCINVVAVQELVAINLESNTNSNDSDPIASTDAWYIKCKTALLYGPYWETSKVAINETRRRLQALLKKNKRKTLSNKQIQVAKDWLSMHPFDAIHESHRSVIVVRDMGNVFQGQLCWRDFVAAFESLLEDTLILQNMVQQVHGDIHGGNVLLCHKTSKEHPPKLVLVDWDEAAREKPFHRNAKTEKEKRQYPAALINFPDLYTKHQLQELFEYYINKYYTESGYAEAWLKFQQERGTFIEQGFQVFVRHHHKILGAFLASASSGNIER</sequence>
<dbReference type="AlphaFoldDB" id="A0AAD2FUJ7"/>
<protein>
    <submittedName>
        <fullName evidence="2">Uncharacterized protein</fullName>
    </submittedName>
</protein>
<feature type="compositionally biased region" description="Basic and acidic residues" evidence="1">
    <location>
        <begin position="95"/>
        <end position="113"/>
    </location>
</feature>
<evidence type="ECO:0000313" key="3">
    <source>
        <dbReference type="Proteomes" id="UP001295423"/>
    </source>
</evidence>
<organism evidence="2 3">
    <name type="scientific">Cylindrotheca closterium</name>
    <dbReference type="NCBI Taxonomy" id="2856"/>
    <lineage>
        <taxon>Eukaryota</taxon>
        <taxon>Sar</taxon>
        <taxon>Stramenopiles</taxon>
        <taxon>Ochrophyta</taxon>
        <taxon>Bacillariophyta</taxon>
        <taxon>Bacillariophyceae</taxon>
        <taxon>Bacillariophycidae</taxon>
        <taxon>Bacillariales</taxon>
        <taxon>Bacillariaceae</taxon>
        <taxon>Cylindrotheca</taxon>
    </lineage>
</organism>
<dbReference type="Proteomes" id="UP001295423">
    <property type="component" value="Unassembled WGS sequence"/>
</dbReference>
<gene>
    <name evidence="2" type="ORF">CYCCA115_LOCUS14270</name>
</gene>